<dbReference type="InterPro" id="IPR021047">
    <property type="entry name" value="Mannosyltransferase_CMT1"/>
</dbReference>
<organism evidence="3 4">
    <name type="scientific">Dichotomopilus funicola</name>
    <dbReference type="NCBI Taxonomy" id="1934379"/>
    <lineage>
        <taxon>Eukaryota</taxon>
        <taxon>Fungi</taxon>
        <taxon>Dikarya</taxon>
        <taxon>Ascomycota</taxon>
        <taxon>Pezizomycotina</taxon>
        <taxon>Sordariomycetes</taxon>
        <taxon>Sordariomycetidae</taxon>
        <taxon>Sordariales</taxon>
        <taxon>Chaetomiaceae</taxon>
        <taxon>Dichotomopilus</taxon>
    </lineage>
</organism>
<keyword evidence="3" id="KW-0328">Glycosyltransferase</keyword>
<dbReference type="Pfam" id="PF11735">
    <property type="entry name" value="CAP59_mtransfer"/>
    <property type="match status" value="1"/>
</dbReference>
<keyword evidence="4" id="KW-1185">Reference proteome</keyword>
<protein>
    <submittedName>
        <fullName evidence="3">Cryptococcal mannosyltransferase 1-domain-containing protein</fullName>
    </submittedName>
</protein>
<proteinExistence type="predicted"/>
<evidence type="ECO:0000313" key="3">
    <source>
        <dbReference type="EMBL" id="KAK4140576.1"/>
    </source>
</evidence>
<accession>A0AAN6UXF0</accession>
<evidence type="ECO:0000256" key="1">
    <source>
        <dbReference type="SAM" id="MobiDB-lite"/>
    </source>
</evidence>
<sequence>MRRHFLLPAICLLVVTLTLYHRRSQVCCLQWPGVSPNHSNVKAAAPKPAPKPKKKSPTFLSKDTASIYVNSIIHPGSVDFPQLGLPLLECPKHHPTRYNHLKPASPNTNTPKTTPTTTTIQYFFALDLRDSLPLLPRLLTTILQTIHFLGPSHCALSIVEGHSRDGTHEVLSALRPALKKLGIRYHFTTSPINPQSPNGRIPALADLRNLALQPLFDAAASPSNPSSSPVTITPDTTILFLNDIAACPDDLLELIHQRRSLQADLVCGMDWTYAGGDGDGDSDAAAADPTFYDVWIARTLKSGDSFFEVPPDGSWDRAGDLFWNDEVAKGRFEKKQPFQVFACWNGGVVFGAGPLLAGGKNGKGGKGDKEEKGVRFRAAREGECHQGEPELFCKDLWYAGYGKIAVVPTVNFEYSNEAGKKIKEAKGYVSTWVGKKDWKDEGIEWQTEPPKEVKCMARYDAQVFEPWDKAQPGK</sequence>
<comment type="caution">
    <text evidence="3">The sequence shown here is derived from an EMBL/GenBank/DDBJ whole genome shotgun (WGS) entry which is preliminary data.</text>
</comment>
<dbReference type="AlphaFoldDB" id="A0AAN6UXF0"/>
<dbReference type="RefSeq" id="XP_062633947.1">
    <property type="nucleotide sequence ID" value="XM_062781917.1"/>
</dbReference>
<dbReference type="PANTHER" id="PTHR34144:SF5">
    <property type="entry name" value="ALPHA-1,3-MANNOSYLTRANSFERASE CMT1"/>
    <property type="match status" value="1"/>
</dbReference>
<feature type="signal peptide" evidence="2">
    <location>
        <begin position="1"/>
        <end position="24"/>
    </location>
</feature>
<reference evidence="3" key="1">
    <citation type="journal article" date="2023" name="Mol. Phylogenet. Evol.">
        <title>Genome-scale phylogeny and comparative genomics of the fungal order Sordariales.</title>
        <authorList>
            <person name="Hensen N."/>
            <person name="Bonometti L."/>
            <person name="Westerberg I."/>
            <person name="Brannstrom I.O."/>
            <person name="Guillou S."/>
            <person name="Cros-Aarteil S."/>
            <person name="Calhoun S."/>
            <person name="Haridas S."/>
            <person name="Kuo A."/>
            <person name="Mondo S."/>
            <person name="Pangilinan J."/>
            <person name="Riley R."/>
            <person name="LaButti K."/>
            <person name="Andreopoulos B."/>
            <person name="Lipzen A."/>
            <person name="Chen C."/>
            <person name="Yan M."/>
            <person name="Daum C."/>
            <person name="Ng V."/>
            <person name="Clum A."/>
            <person name="Steindorff A."/>
            <person name="Ohm R.A."/>
            <person name="Martin F."/>
            <person name="Silar P."/>
            <person name="Natvig D.O."/>
            <person name="Lalanne C."/>
            <person name="Gautier V."/>
            <person name="Ament-Velasquez S.L."/>
            <person name="Kruys A."/>
            <person name="Hutchinson M.I."/>
            <person name="Powell A.J."/>
            <person name="Barry K."/>
            <person name="Miller A.N."/>
            <person name="Grigoriev I.V."/>
            <person name="Debuchy R."/>
            <person name="Gladieux P."/>
            <person name="Hiltunen Thoren M."/>
            <person name="Johannesson H."/>
        </authorList>
    </citation>
    <scope>NUCLEOTIDE SEQUENCE</scope>
    <source>
        <strain evidence="3">CBS 141.50</strain>
    </source>
</reference>
<gene>
    <name evidence="3" type="ORF">C8A04DRAFT_31912</name>
</gene>
<feature type="chain" id="PRO_5042956311" evidence="2">
    <location>
        <begin position="25"/>
        <end position="474"/>
    </location>
</feature>
<feature type="region of interest" description="Disordered" evidence="1">
    <location>
        <begin position="39"/>
        <end position="58"/>
    </location>
</feature>
<dbReference type="EMBL" id="MU853628">
    <property type="protein sequence ID" value="KAK4140576.1"/>
    <property type="molecule type" value="Genomic_DNA"/>
</dbReference>
<evidence type="ECO:0000256" key="2">
    <source>
        <dbReference type="SAM" id="SignalP"/>
    </source>
</evidence>
<dbReference type="Proteomes" id="UP001302676">
    <property type="component" value="Unassembled WGS sequence"/>
</dbReference>
<keyword evidence="2" id="KW-0732">Signal</keyword>
<evidence type="ECO:0000313" key="4">
    <source>
        <dbReference type="Proteomes" id="UP001302676"/>
    </source>
</evidence>
<dbReference type="GeneID" id="87818530"/>
<dbReference type="PANTHER" id="PTHR34144">
    <property type="entry name" value="CHROMOSOME 8, WHOLE GENOME SHOTGUN SEQUENCE"/>
    <property type="match status" value="1"/>
</dbReference>
<reference evidence="3" key="2">
    <citation type="submission" date="2023-05" db="EMBL/GenBank/DDBJ databases">
        <authorList>
            <consortium name="Lawrence Berkeley National Laboratory"/>
            <person name="Steindorff A."/>
            <person name="Hensen N."/>
            <person name="Bonometti L."/>
            <person name="Westerberg I."/>
            <person name="Brannstrom I.O."/>
            <person name="Guillou S."/>
            <person name="Cros-Aarteil S."/>
            <person name="Calhoun S."/>
            <person name="Haridas S."/>
            <person name="Kuo A."/>
            <person name="Mondo S."/>
            <person name="Pangilinan J."/>
            <person name="Riley R."/>
            <person name="Labutti K."/>
            <person name="Andreopoulos B."/>
            <person name="Lipzen A."/>
            <person name="Chen C."/>
            <person name="Yanf M."/>
            <person name="Daum C."/>
            <person name="Ng V."/>
            <person name="Clum A."/>
            <person name="Ohm R."/>
            <person name="Martin F."/>
            <person name="Silar P."/>
            <person name="Natvig D."/>
            <person name="Lalanne C."/>
            <person name="Gautier V."/>
            <person name="Ament-Velasquez S.L."/>
            <person name="Kruys A."/>
            <person name="Hutchinson M.I."/>
            <person name="Powell A.J."/>
            <person name="Barry K."/>
            <person name="Miller A.N."/>
            <person name="Grigoriev I.V."/>
            <person name="Debuchy R."/>
            <person name="Gladieux P."/>
            <person name="Thoren M.H."/>
            <person name="Johannesson H."/>
        </authorList>
    </citation>
    <scope>NUCLEOTIDE SEQUENCE</scope>
    <source>
        <strain evidence="3">CBS 141.50</strain>
    </source>
</reference>
<dbReference type="GO" id="GO:0016757">
    <property type="term" value="F:glycosyltransferase activity"/>
    <property type="evidence" value="ECO:0007669"/>
    <property type="project" value="UniProtKB-KW"/>
</dbReference>
<name>A0AAN6UXF0_9PEZI</name>
<keyword evidence="3" id="KW-0808">Transferase</keyword>